<dbReference type="Pfam" id="PF14771">
    <property type="entry name" value="DUF4476"/>
    <property type="match status" value="1"/>
</dbReference>
<accession>A0ABP0KPG2</accession>
<evidence type="ECO:0000259" key="1">
    <source>
        <dbReference type="Pfam" id="PF14771"/>
    </source>
</evidence>
<evidence type="ECO:0000313" key="3">
    <source>
        <dbReference type="Proteomes" id="UP001642464"/>
    </source>
</evidence>
<keyword evidence="3" id="KW-1185">Reference proteome</keyword>
<organism evidence="2 3">
    <name type="scientific">Durusdinium trenchii</name>
    <dbReference type="NCBI Taxonomy" id="1381693"/>
    <lineage>
        <taxon>Eukaryota</taxon>
        <taxon>Sar</taxon>
        <taxon>Alveolata</taxon>
        <taxon>Dinophyceae</taxon>
        <taxon>Suessiales</taxon>
        <taxon>Symbiodiniaceae</taxon>
        <taxon>Durusdinium</taxon>
    </lineage>
</organism>
<gene>
    <name evidence="2" type="ORF">SCF082_LOCUS18511</name>
</gene>
<protein>
    <recommendedName>
        <fullName evidence="1">DUF4476 domain-containing protein</fullName>
    </recommendedName>
</protein>
<comment type="caution">
    <text evidence="2">The sequence shown here is derived from an EMBL/GenBank/DDBJ whole genome shotgun (WGS) entry which is preliminary data.</text>
</comment>
<reference evidence="2 3" key="1">
    <citation type="submission" date="2024-02" db="EMBL/GenBank/DDBJ databases">
        <authorList>
            <person name="Chen Y."/>
            <person name="Shah S."/>
            <person name="Dougan E. K."/>
            <person name="Thang M."/>
            <person name="Chan C."/>
        </authorList>
    </citation>
    <scope>NUCLEOTIDE SEQUENCE [LARGE SCALE GENOMIC DNA]</scope>
</reference>
<sequence>MNDVVGEKEREPLTESMFEQKLAQVRNQPSERDRGRLLRNIAGNFTMSAQQAFELCNECHDSESKIAAGEALYEAVTDQEQFVETCVAKLFKFAEDREEFCQKLGVEYKEPEKRKSAAKPKVAKFDTNGVSGYSA</sequence>
<name>A0ABP0KPG2_9DINO</name>
<dbReference type="InterPro" id="IPR028011">
    <property type="entry name" value="DUF4476"/>
</dbReference>
<proteinExistence type="predicted"/>
<evidence type="ECO:0000313" key="2">
    <source>
        <dbReference type="EMBL" id="CAK9028786.1"/>
    </source>
</evidence>
<feature type="domain" description="DUF4476" evidence="1">
    <location>
        <begin position="13"/>
        <end position="100"/>
    </location>
</feature>
<dbReference type="Proteomes" id="UP001642464">
    <property type="component" value="Unassembled WGS sequence"/>
</dbReference>
<dbReference type="EMBL" id="CAXAMM010012396">
    <property type="protein sequence ID" value="CAK9028786.1"/>
    <property type="molecule type" value="Genomic_DNA"/>
</dbReference>